<keyword evidence="3" id="KW-1185">Reference proteome</keyword>
<dbReference type="Proteomes" id="UP000092460">
    <property type="component" value="Unassembled WGS sequence"/>
</dbReference>
<evidence type="ECO:0000313" key="2">
    <source>
        <dbReference type="EnsemblMetazoa" id="GPPI015428-PA"/>
    </source>
</evidence>
<accession>A0A1B0B162</accession>
<proteinExistence type="predicted"/>
<feature type="signal peptide" evidence="1">
    <location>
        <begin position="1"/>
        <end position="17"/>
    </location>
</feature>
<sequence>MLNIFICLLIIISLTKSKDYYVFLSDNDERHYRKTNDPNVCKRIDDIAYLTGKFYKHFIGYNGPSKKDGRLVDECNCTCVPSAFNKSKSNKASYPQSVGIIKKKAKVPSKVFNKYMQPTKERLWLNMDCRRVSRRAFRCRFGRHTDNSNVSFKLLTYHGVARLLLKFSLKRRRRYRDSKMKTFDGNRKLTAKAFKCFKPIPDERICELSLPKAKSRQLPAKREYKINIKRVRGLSDFKSLFPILPGNGIQHTVYRFRRSGNYRFAKICLKCIMLIFLDSQKNLSLHTIYSGTHQLTVIVIISGREQLLVDTLCVRQSLSKMKGEEGGEYMSNRFIFSRPWCVNYRTCFLKHRLISNDGVKVHKDYICNSRITTRARQGEFARIKARERKPYVKVLQEHLVFVNDYPQAWINALKAQVGRFEKLPDFSEILFRRIGNRLNCSRKASKRNVNLPLLAPTVNGSPKGFLSVEQSLLESKENNVQKECLSAKRTIETIVENIGKYGEKCETSLTKRQAFLSVNEANFDLEVMYIYIHFLCL</sequence>
<reference evidence="3" key="1">
    <citation type="submission" date="2015-01" db="EMBL/GenBank/DDBJ databases">
        <authorList>
            <person name="Aksoy S."/>
            <person name="Warren W."/>
            <person name="Wilson R.K."/>
        </authorList>
    </citation>
    <scope>NUCLEOTIDE SEQUENCE [LARGE SCALE GENOMIC DNA]</scope>
    <source>
        <strain evidence="3">IAEA</strain>
    </source>
</reference>
<evidence type="ECO:0000313" key="3">
    <source>
        <dbReference type="Proteomes" id="UP000092460"/>
    </source>
</evidence>
<keyword evidence="1" id="KW-0732">Signal</keyword>
<reference evidence="2" key="2">
    <citation type="submission" date="2020-05" db="UniProtKB">
        <authorList>
            <consortium name="EnsemblMetazoa"/>
        </authorList>
    </citation>
    <scope>IDENTIFICATION</scope>
    <source>
        <strain evidence="2">IAEA</strain>
    </source>
</reference>
<dbReference type="EMBL" id="JXJN01007015">
    <property type="status" value="NOT_ANNOTATED_CDS"/>
    <property type="molecule type" value="Genomic_DNA"/>
</dbReference>
<name>A0A1B0B162_9MUSC</name>
<evidence type="ECO:0000256" key="1">
    <source>
        <dbReference type="SAM" id="SignalP"/>
    </source>
</evidence>
<protein>
    <submittedName>
        <fullName evidence="2">Uncharacterized protein</fullName>
    </submittedName>
</protein>
<organism evidence="2 3">
    <name type="scientific">Glossina palpalis gambiensis</name>
    <dbReference type="NCBI Taxonomy" id="67801"/>
    <lineage>
        <taxon>Eukaryota</taxon>
        <taxon>Metazoa</taxon>
        <taxon>Ecdysozoa</taxon>
        <taxon>Arthropoda</taxon>
        <taxon>Hexapoda</taxon>
        <taxon>Insecta</taxon>
        <taxon>Pterygota</taxon>
        <taxon>Neoptera</taxon>
        <taxon>Endopterygota</taxon>
        <taxon>Diptera</taxon>
        <taxon>Brachycera</taxon>
        <taxon>Muscomorpha</taxon>
        <taxon>Hippoboscoidea</taxon>
        <taxon>Glossinidae</taxon>
        <taxon>Glossina</taxon>
    </lineage>
</organism>
<dbReference type="VEuPathDB" id="VectorBase:GPPI015428"/>
<dbReference type="EnsemblMetazoa" id="GPPI015428-RA">
    <property type="protein sequence ID" value="GPPI015428-PA"/>
    <property type="gene ID" value="GPPI015428"/>
</dbReference>
<dbReference type="AlphaFoldDB" id="A0A1B0B162"/>
<feature type="chain" id="PRO_5008404355" evidence="1">
    <location>
        <begin position="18"/>
        <end position="537"/>
    </location>
</feature>